<evidence type="ECO:0000313" key="2">
    <source>
        <dbReference type="Proteomes" id="UP000323733"/>
    </source>
</evidence>
<dbReference type="EMBL" id="FPAO01000001">
    <property type="protein sequence ID" value="SFT32440.1"/>
    <property type="molecule type" value="Genomic_DNA"/>
</dbReference>
<gene>
    <name evidence="1" type="ORF">SAMN02910340_00116</name>
</gene>
<reference evidence="1 2" key="1">
    <citation type="submission" date="2016-10" db="EMBL/GenBank/DDBJ databases">
        <authorList>
            <person name="Varghese N."/>
            <person name="Submissions S."/>
        </authorList>
    </citation>
    <scope>NUCLEOTIDE SEQUENCE [LARGE SCALE GENOMIC DNA]</scope>
    <source>
        <strain evidence="1 2">DSM 11855</strain>
    </source>
</reference>
<organism evidence="1 2">
    <name type="scientific">Methanosarcina thermophila</name>
    <dbReference type="NCBI Taxonomy" id="2210"/>
    <lineage>
        <taxon>Archaea</taxon>
        <taxon>Methanobacteriati</taxon>
        <taxon>Methanobacteriota</taxon>
        <taxon>Stenosarchaea group</taxon>
        <taxon>Methanomicrobia</taxon>
        <taxon>Methanosarcinales</taxon>
        <taxon>Methanosarcinaceae</taxon>
        <taxon>Methanosarcina</taxon>
    </lineage>
</organism>
<protein>
    <submittedName>
        <fullName evidence="1">Uncharacterized protein</fullName>
    </submittedName>
</protein>
<name>A0A1I6X2F5_METTE</name>
<keyword evidence="2" id="KW-1185">Reference proteome</keyword>
<sequence length="61" mass="7227">MEGNDKLTAFVYSMYSVFPWSTFHLRLMKIYNWLLVETIKGTYNKVMLRGVKGNNILNCYI</sequence>
<dbReference type="AlphaFoldDB" id="A0A1I6X2F5"/>
<evidence type="ECO:0000313" key="1">
    <source>
        <dbReference type="EMBL" id="SFT32440.1"/>
    </source>
</evidence>
<proteinExistence type="predicted"/>
<dbReference type="Proteomes" id="UP000323733">
    <property type="component" value="Unassembled WGS sequence"/>
</dbReference>
<accession>A0A1I6X2F5</accession>